<evidence type="ECO:0000256" key="1">
    <source>
        <dbReference type="PIRNR" id="PIRNR037226"/>
    </source>
</evidence>
<protein>
    <recommendedName>
        <fullName evidence="1">Peptidase M20 domain-containing protein 2</fullName>
    </recommendedName>
</protein>
<feature type="compositionally biased region" description="Low complexity" evidence="2">
    <location>
        <begin position="1"/>
        <end position="32"/>
    </location>
</feature>
<feature type="domain" description="Peptidase M20 dimerisation" evidence="3">
    <location>
        <begin position="208"/>
        <end position="296"/>
    </location>
</feature>
<dbReference type="GO" id="GO:0005737">
    <property type="term" value="C:cytoplasm"/>
    <property type="evidence" value="ECO:0007669"/>
    <property type="project" value="TreeGrafter"/>
</dbReference>
<evidence type="ECO:0000259" key="3">
    <source>
        <dbReference type="Pfam" id="PF07687"/>
    </source>
</evidence>
<dbReference type="InterPro" id="IPR036264">
    <property type="entry name" value="Bact_exopeptidase_dim_dom"/>
</dbReference>
<dbReference type="PIRSF" id="PIRSF037226">
    <property type="entry name" value="Amidohydrolase_ACY1L2_prd"/>
    <property type="match status" value="1"/>
</dbReference>
<name>A0A5C5BCJ9_9MICO</name>
<dbReference type="PANTHER" id="PTHR30575">
    <property type="entry name" value="PEPTIDASE M20"/>
    <property type="match status" value="1"/>
</dbReference>
<dbReference type="OrthoDB" id="9781032at2"/>
<dbReference type="GO" id="GO:0071713">
    <property type="term" value="F:para-aminobenzoyl-glutamate hydrolase activity"/>
    <property type="evidence" value="ECO:0007669"/>
    <property type="project" value="TreeGrafter"/>
</dbReference>
<proteinExistence type="inferred from homology"/>
<gene>
    <name evidence="4" type="ORF">FH969_07155</name>
</gene>
<dbReference type="FunFam" id="3.30.70.360:FF:000004">
    <property type="entry name" value="Peptidase M20 domain-containing protein 2"/>
    <property type="match status" value="1"/>
</dbReference>
<dbReference type="SUPFAM" id="SSF53187">
    <property type="entry name" value="Zn-dependent exopeptidases"/>
    <property type="match status" value="1"/>
</dbReference>
<evidence type="ECO:0000313" key="5">
    <source>
        <dbReference type="Proteomes" id="UP000313849"/>
    </source>
</evidence>
<organism evidence="4 5">
    <name type="scientific">Miniimonas arenae</name>
    <dbReference type="NCBI Taxonomy" id="676201"/>
    <lineage>
        <taxon>Bacteria</taxon>
        <taxon>Bacillati</taxon>
        <taxon>Actinomycetota</taxon>
        <taxon>Actinomycetes</taxon>
        <taxon>Micrococcales</taxon>
        <taxon>Beutenbergiaceae</taxon>
        <taxon>Miniimonas</taxon>
    </lineage>
</organism>
<dbReference type="NCBIfam" id="TIGR01891">
    <property type="entry name" value="amidohydrolases"/>
    <property type="match status" value="1"/>
</dbReference>
<dbReference type="InterPro" id="IPR052030">
    <property type="entry name" value="Peptidase_M20/M20A_hydrolases"/>
</dbReference>
<dbReference type="PANTHER" id="PTHR30575:SF0">
    <property type="entry name" value="XAA-ARG DIPEPTIDASE"/>
    <property type="match status" value="1"/>
</dbReference>
<comment type="similarity">
    <text evidence="1">Belongs to the peptidase M20A family.</text>
</comment>
<dbReference type="GO" id="GO:0046657">
    <property type="term" value="P:folic acid catabolic process"/>
    <property type="evidence" value="ECO:0007669"/>
    <property type="project" value="TreeGrafter"/>
</dbReference>
<reference evidence="4 5" key="1">
    <citation type="submission" date="2019-06" db="EMBL/GenBank/DDBJ databases">
        <title>Draft genome sequence of Miniimonas arenae KCTC 19750T isolated from sea sand.</title>
        <authorList>
            <person name="Park S.-J."/>
        </authorList>
    </citation>
    <scope>NUCLEOTIDE SEQUENCE [LARGE SCALE GENOMIC DNA]</scope>
    <source>
        <strain evidence="4 5">KCTC 19750</strain>
    </source>
</reference>
<sequence length="450" mass="46171">MTSTTTADATGTSPEATDTPTPTATHTATDESAAPDGLRAAVVARAEALADELDTFSRDLHAHPEVGFVEFRSVAAIEALLARHGVALEVGTGGLPTAFRARAGSTEGPQVVITAEYDALPGVGHGCGHNVIAASSLGAFLSIAPLVQAGVVPGGVTLLGTPAEEGGGGKELLIRAGALDGFDASIMVHPGGADVAAGPSAAKRQVVATFQGRTAHAAANPHLGRNALDAAVTAYQSVAQLRQHILPTDRVHGVFLEAGTRPNIVPERAVLEFFLRSRTVEGLVALSERVEAAFRGAALAAGVEVDVVWDGEPVYLPQRINATLAEVFAAHSAPRREVLSVQREAEAVGSSDVGNVSHLLPTIQPTVAIGDPGIPGHSRERADSTLTPDGRRAIVDSAIALALTAASVLDDPALREAAWAEFREAGDPVRVDALFPGAPWPDLPTPPVSA</sequence>
<dbReference type="InterPro" id="IPR002933">
    <property type="entry name" value="Peptidase_M20"/>
</dbReference>
<evidence type="ECO:0000256" key="2">
    <source>
        <dbReference type="SAM" id="MobiDB-lite"/>
    </source>
</evidence>
<dbReference type="Pfam" id="PF01546">
    <property type="entry name" value="Peptidase_M20"/>
    <property type="match status" value="1"/>
</dbReference>
<dbReference type="Gene3D" id="3.30.70.360">
    <property type="match status" value="1"/>
</dbReference>
<dbReference type="EMBL" id="VENP01000021">
    <property type="protein sequence ID" value="TNU74799.1"/>
    <property type="molecule type" value="Genomic_DNA"/>
</dbReference>
<dbReference type="GO" id="GO:0016805">
    <property type="term" value="F:dipeptidase activity"/>
    <property type="evidence" value="ECO:0007669"/>
    <property type="project" value="InterPro"/>
</dbReference>
<dbReference type="Pfam" id="PF07687">
    <property type="entry name" value="M20_dimer"/>
    <property type="match status" value="1"/>
</dbReference>
<keyword evidence="5" id="KW-1185">Reference proteome</keyword>
<comment type="caution">
    <text evidence="4">The sequence shown here is derived from an EMBL/GenBank/DDBJ whole genome shotgun (WGS) entry which is preliminary data.</text>
</comment>
<dbReference type="InterPro" id="IPR017144">
    <property type="entry name" value="Xaa-Arg_dipeptidase"/>
</dbReference>
<dbReference type="Gene3D" id="3.40.630.10">
    <property type="entry name" value="Zn peptidases"/>
    <property type="match status" value="1"/>
</dbReference>
<feature type="region of interest" description="Disordered" evidence="2">
    <location>
        <begin position="1"/>
        <end position="36"/>
    </location>
</feature>
<dbReference type="InterPro" id="IPR017439">
    <property type="entry name" value="Amidohydrolase"/>
</dbReference>
<evidence type="ECO:0000313" key="4">
    <source>
        <dbReference type="EMBL" id="TNU74799.1"/>
    </source>
</evidence>
<dbReference type="AlphaFoldDB" id="A0A5C5BCJ9"/>
<dbReference type="RefSeq" id="WP_139986642.1">
    <property type="nucleotide sequence ID" value="NZ_VENP01000021.1"/>
</dbReference>
<dbReference type="Proteomes" id="UP000313849">
    <property type="component" value="Unassembled WGS sequence"/>
</dbReference>
<dbReference type="SUPFAM" id="SSF55031">
    <property type="entry name" value="Bacterial exopeptidase dimerisation domain"/>
    <property type="match status" value="1"/>
</dbReference>
<accession>A0A5C5BCJ9</accession>
<dbReference type="InterPro" id="IPR011650">
    <property type="entry name" value="Peptidase_M20_dimer"/>
</dbReference>